<dbReference type="EMBL" id="MF385016">
    <property type="protein sequence ID" value="ATA58274.1"/>
    <property type="molecule type" value="Genomic_DNA"/>
</dbReference>
<sequence>MAEFLSLAAKEVKKRSPRPVQGLGDLKYLAARRIRRPRDSPEQDDQDGDSGSGSSLFITQLSPRSREAQRRQDFDIGDDQDSPDSDSETASASESEGSEDSYSLGSVSDLDDNSSPALDGSPLLGRPDKIRHRRPEVDGRQEPPNTEDGDVWRIGRKRPRKPRPLVDESDSDNEGAGQAPLTSPNASAGNDDEMGDDAGDTFLTPTRTRYRLDMQYSIGGKKRHLYEIVSSDDDSEVDEGSGKMRVTLVNPFPATGEKVKGVRVTVKKKALSQEPSFPSEGETDEDETGAALEGHAQESQSLGLDEVITISSSEDGGEQEEEDMDMCLAPAEAIVLSSDEDSEIRDMEDRYQRSLAAAASKAASQDLDSVDSAKPRYMSEASPVSNSGIGDTGGDEDMQSNGSGELYCSEEDLSENEDEEDADGGARANPLLADAAPVTSTRDRSPGRDVSGFEGDNTKNQESQLTTDRAMRSTPPLAGHEDYNWPWID</sequence>
<feature type="compositionally biased region" description="Low complexity" evidence="1">
    <location>
        <begin position="88"/>
        <end position="106"/>
    </location>
</feature>
<reference evidence="2" key="1">
    <citation type="journal article" date="2018" name="Virology">
        <title>Isolation, characterization and prevalence of a novel Gammaherpesvirus in Eptesicus fuscus, the North American big brown bat.</title>
        <authorList>
            <person name="Subudhi S."/>
            <person name="Rapin N."/>
            <person name="Dorville N."/>
            <person name="Hill J.E."/>
            <person name="Town J."/>
            <person name="Willis C.K."/>
            <person name="Bollinger T.K."/>
            <person name="Misra V."/>
        </authorList>
    </citation>
    <scope>NUCLEOTIDE SEQUENCE</scope>
</reference>
<feature type="compositionally biased region" description="Polar residues" evidence="1">
    <location>
        <begin position="458"/>
        <end position="467"/>
    </location>
</feature>
<feature type="compositionally biased region" description="Basic residues" evidence="1">
    <location>
        <begin position="154"/>
        <end position="163"/>
    </location>
</feature>
<organism evidence="2">
    <name type="scientific">vespertilionid gammaherpesvirus 3</name>
    <dbReference type="NCBI Taxonomy" id="2846598"/>
    <lineage>
        <taxon>Viruses</taxon>
        <taxon>Duplodnaviria</taxon>
        <taxon>Heunggongvirae</taxon>
        <taxon>Peploviricota</taxon>
        <taxon>Herviviricetes</taxon>
        <taxon>Herpesvirales</taxon>
        <taxon>Orthoherpesviridae</taxon>
        <taxon>Gammaherpesvirinae</taxon>
        <taxon>Patagivirus</taxon>
        <taxon>Patagivirus vespertilionidgamma3</taxon>
    </lineage>
</organism>
<accession>A0A2D1A5N4</accession>
<feature type="region of interest" description="Disordered" evidence="1">
    <location>
        <begin position="337"/>
        <end position="489"/>
    </location>
</feature>
<feature type="region of interest" description="Disordered" evidence="1">
    <location>
        <begin position="10"/>
        <end position="203"/>
    </location>
</feature>
<dbReference type="Proteomes" id="UP000290797">
    <property type="component" value="Segment"/>
</dbReference>
<feature type="compositionally biased region" description="Acidic residues" evidence="1">
    <location>
        <begin position="75"/>
        <end position="87"/>
    </location>
</feature>
<evidence type="ECO:0000313" key="2">
    <source>
        <dbReference type="EMBL" id="ATA58274.1"/>
    </source>
</evidence>
<feature type="region of interest" description="Disordered" evidence="1">
    <location>
        <begin position="270"/>
        <end position="323"/>
    </location>
</feature>
<feature type="compositionally biased region" description="Acidic residues" evidence="1">
    <location>
        <begin position="190"/>
        <end position="199"/>
    </location>
</feature>
<feature type="compositionally biased region" description="Low complexity" evidence="1">
    <location>
        <begin position="354"/>
        <end position="364"/>
    </location>
</feature>
<evidence type="ECO:0000313" key="3">
    <source>
        <dbReference type="Proteomes" id="UP000290797"/>
    </source>
</evidence>
<proteinExistence type="predicted"/>
<protein>
    <submittedName>
        <fullName evidence="2">Tegument protein G48</fullName>
    </submittedName>
</protein>
<feature type="compositionally biased region" description="Acidic residues" evidence="1">
    <location>
        <begin position="408"/>
        <end position="423"/>
    </location>
</feature>
<evidence type="ECO:0000256" key="1">
    <source>
        <dbReference type="SAM" id="MobiDB-lite"/>
    </source>
</evidence>
<name>A0A2D1A5N4_9GAMA</name>
<feature type="compositionally biased region" description="Basic and acidic residues" evidence="1">
    <location>
        <begin position="64"/>
        <end position="74"/>
    </location>
</feature>
<keyword evidence="3" id="KW-1185">Reference proteome</keyword>